<evidence type="ECO:0000256" key="12">
    <source>
        <dbReference type="ARBA" id="ARBA00061173"/>
    </source>
</evidence>
<evidence type="ECO:0000256" key="14">
    <source>
        <dbReference type="SAM" id="MobiDB-lite"/>
    </source>
</evidence>
<dbReference type="FunFam" id="3.40.50.300:FF:000299">
    <property type="entry name" value="ABC transporter ATP-binding protein/permease"/>
    <property type="match status" value="1"/>
</dbReference>
<reference evidence="19 20" key="1">
    <citation type="submission" date="2010-12" db="EMBL/GenBank/DDBJ databases">
        <authorList>
            <person name="Muzny D."/>
            <person name="Qin X."/>
            <person name="Deng J."/>
            <person name="Jiang H."/>
            <person name="Liu Y."/>
            <person name="Qu J."/>
            <person name="Song X.-Z."/>
            <person name="Zhang L."/>
            <person name="Thornton R."/>
            <person name="Coyle M."/>
            <person name="Francisco L."/>
            <person name="Jackson L."/>
            <person name="Javaid M."/>
            <person name="Korchina V."/>
            <person name="Kovar C."/>
            <person name="Mata R."/>
            <person name="Mathew T."/>
            <person name="Ngo R."/>
            <person name="Nguyen L."/>
            <person name="Nguyen N."/>
            <person name="Okwuonu G."/>
            <person name="Ongeri F."/>
            <person name="Pham C."/>
            <person name="Simmons D."/>
            <person name="Wilczek-Boney K."/>
            <person name="Hale W."/>
            <person name="Jakkamsetti A."/>
            <person name="Pham P."/>
            <person name="Ruth R."/>
            <person name="San Lucas F."/>
            <person name="Warren J."/>
            <person name="Zhang J."/>
            <person name="Zhao Z."/>
            <person name="Zhou C."/>
            <person name="Zhu D."/>
            <person name="Lee S."/>
            <person name="Bess C."/>
            <person name="Blankenburg K."/>
            <person name="Forbes L."/>
            <person name="Fu Q."/>
            <person name="Gubbala S."/>
            <person name="Hirani K."/>
            <person name="Jayaseelan J.C."/>
            <person name="Lara F."/>
            <person name="Munidasa M."/>
            <person name="Palculict T."/>
            <person name="Patil S."/>
            <person name="Pu L.-L."/>
            <person name="Saada N."/>
            <person name="Tang L."/>
            <person name="Weissenberger G."/>
            <person name="Zhu Y."/>
            <person name="Hemphill L."/>
            <person name="Shang Y."/>
            <person name="Youmans B."/>
            <person name="Ayvaz T."/>
            <person name="Ross M."/>
            <person name="Santibanez J."/>
            <person name="Aqrawi P."/>
            <person name="Gross S."/>
            <person name="Joshi V."/>
            <person name="Fowler G."/>
            <person name="Nazareth L."/>
            <person name="Reid J."/>
            <person name="Worley K."/>
            <person name="Petrosino J."/>
            <person name="Highlander S."/>
            <person name="Gibbs R."/>
        </authorList>
    </citation>
    <scope>NUCLEOTIDE SEQUENCE [LARGE SCALE GENOMIC DNA]</scope>
    <source>
        <strain evidence="19 20">ATCC 51599</strain>
    </source>
</reference>
<evidence type="ECO:0000256" key="7">
    <source>
        <dbReference type="ARBA" id="ARBA00022741"/>
    </source>
</evidence>
<evidence type="ECO:0000256" key="9">
    <source>
        <dbReference type="ARBA" id="ARBA00022989"/>
    </source>
</evidence>
<keyword evidence="7" id="KW-0547">Nucleotide-binding</keyword>
<keyword evidence="4" id="KW-0997">Cell inner membrane</keyword>
<dbReference type="HOGENOM" id="CLU_000604_95_6_4"/>
<keyword evidence="3" id="KW-1003">Cell membrane</keyword>
<proteinExistence type="inferred from homology"/>
<dbReference type="InterPro" id="IPR036640">
    <property type="entry name" value="ABC1_TM_sf"/>
</dbReference>
<evidence type="ECO:0000256" key="1">
    <source>
        <dbReference type="ARBA" id="ARBA00004651"/>
    </source>
</evidence>
<evidence type="ECO:0000256" key="6">
    <source>
        <dbReference type="ARBA" id="ARBA00022735"/>
    </source>
</evidence>
<dbReference type="Gene3D" id="1.20.1560.10">
    <property type="entry name" value="ABC transporter type 1, transmembrane domain"/>
    <property type="match status" value="1"/>
</dbReference>
<evidence type="ECO:0000313" key="20">
    <source>
        <dbReference type="Proteomes" id="UP000011021"/>
    </source>
</evidence>
<feature type="domain" description="ABC transporter" evidence="16">
    <location>
        <begin position="496"/>
        <end position="731"/>
    </location>
</feature>
<name>E7RXM6_9BURK</name>
<keyword evidence="6" id="KW-0204">Cytolysis</keyword>
<keyword evidence="8" id="KW-0067">ATP-binding</keyword>
<evidence type="ECO:0000256" key="4">
    <source>
        <dbReference type="ARBA" id="ARBA00022519"/>
    </source>
</evidence>
<sequence length="733" mass="80566">MSTQAQPPQGHEGRPEQPAQPLNATMTQPQPDPLLTALSQMLARFDIHKSEEALATGIPHERPLQPAGMMRIAEAHGCKVRIQHRDLTQINPLQLPVVLLLQDLRACLLLDWRNDGKAVILPCEPGAIELEVTHADLQKQYIGTCLLIRPAIAEDKRSPIEIDRPKGHWFWSTIWRFRGYYAQAAVAALLINVLALAGTFFTMNVYDRVISNQAYTTLWALASGVMVAMLFEYLARNLRSWLIDNAGKKADLLLGSMLFRQAMMSRLENRPQSAGAFANTIREFESVRDFATSATLATLTDLPFVLMFVWVIHMIAGPLFWVPLACIPILVIVGGLAQIPLSRYVKEHLREGSIKQGILVETLESAEAIKALRMESQVQTRYERAAALTARTSMKSRSITAMVNNFTALLQSMCTVAMVVWGVYLIGDGTLTMGALIGAVILAGRTIAPAASITALAVRYQQARTALSSLNRVMNTPTDRDPERNYLRKPTTAGALAAEGISFRYDPMSPDSVRDLSMTLNPGERVAVLGRIGSGKSSLLKVLAGLYLPREGSVKLDGIELQQIEPADVRRHVLYVGQDTRLFFGTLRENLKAGNPHIDDDSMMRIADAFGVHQIASRHPRGYDMPIGEGGNGLSGGQRQAVALARAVIANPSVMLLDEPTSAMDSATETMVMQALSRLSTRQTMVFVTHKLQLLDFVNRVMIMDAGVRVADGPKEAVLQALKEGKIQGVRRV</sequence>
<dbReference type="GO" id="GO:0006508">
    <property type="term" value="P:proteolysis"/>
    <property type="evidence" value="ECO:0007669"/>
    <property type="project" value="InterPro"/>
</dbReference>
<dbReference type="SUPFAM" id="SSF52540">
    <property type="entry name" value="P-loop containing nucleoside triphosphate hydrolases"/>
    <property type="match status" value="1"/>
</dbReference>
<dbReference type="GO" id="GO:0016887">
    <property type="term" value="F:ATP hydrolysis activity"/>
    <property type="evidence" value="ECO:0007669"/>
    <property type="project" value="InterPro"/>
</dbReference>
<accession>E7RXM6</accession>
<dbReference type="RefSeq" id="WP_005673723.1">
    <property type="nucleotide sequence ID" value="NZ_CP146288.1"/>
</dbReference>
<feature type="transmembrane region" description="Helical" evidence="15">
    <location>
        <begin position="433"/>
        <end position="458"/>
    </location>
</feature>
<feature type="transmembrane region" description="Helical" evidence="15">
    <location>
        <begin position="290"/>
        <end position="313"/>
    </location>
</feature>
<feature type="transmembrane region" description="Helical" evidence="15">
    <location>
        <begin position="214"/>
        <end position="235"/>
    </location>
</feature>
<dbReference type="SUPFAM" id="SSF90123">
    <property type="entry name" value="ABC transporter transmembrane region"/>
    <property type="match status" value="1"/>
</dbReference>
<dbReference type="GO" id="GO:0005524">
    <property type="term" value="F:ATP binding"/>
    <property type="evidence" value="ECO:0007669"/>
    <property type="project" value="UniProtKB-KW"/>
</dbReference>
<dbReference type="PANTHER" id="PTHR24221:SF248">
    <property type="entry name" value="ABC TRANSPORTER TRANSMEMBRANE REGION"/>
    <property type="match status" value="1"/>
</dbReference>
<dbReference type="PROSITE" id="PS50893">
    <property type="entry name" value="ABC_TRANSPORTER_2"/>
    <property type="match status" value="1"/>
</dbReference>
<dbReference type="GO" id="GO:0140359">
    <property type="term" value="F:ABC-type transporter activity"/>
    <property type="evidence" value="ECO:0007669"/>
    <property type="project" value="InterPro"/>
</dbReference>
<feature type="transmembrane region" description="Helical" evidence="15">
    <location>
        <begin position="403"/>
        <end position="427"/>
    </location>
</feature>
<keyword evidence="5 15" id="KW-0812">Transmembrane</keyword>
<gene>
    <name evidence="19" type="ORF">HMPREF0551_1447</name>
</gene>
<dbReference type="Gene3D" id="3.40.50.300">
    <property type="entry name" value="P-loop containing nucleotide triphosphate hydrolases"/>
    <property type="match status" value="1"/>
</dbReference>
<dbReference type="PROSITE" id="PS50929">
    <property type="entry name" value="ABC_TM1F"/>
    <property type="match status" value="1"/>
</dbReference>
<evidence type="ECO:0000256" key="10">
    <source>
        <dbReference type="ARBA" id="ARBA00023136"/>
    </source>
</evidence>
<dbReference type="GO" id="GO:0005886">
    <property type="term" value="C:plasma membrane"/>
    <property type="evidence" value="ECO:0007669"/>
    <property type="project" value="UniProtKB-SubCell"/>
</dbReference>
<comment type="caution">
    <text evidence="19">The sequence shown here is derived from an EMBL/GenBank/DDBJ whole genome shotgun (WGS) entry which is preliminary data.</text>
</comment>
<dbReference type="EMBL" id="AEQP01000010">
    <property type="protein sequence ID" value="EFV94700.1"/>
    <property type="molecule type" value="Genomic_DNA"/>
</dbReference>
<evidence type="ECO:0000259" key="18">
    <source>
        <dbReference type="PROSITE" id="PS50990"/>
    </source>
</evidence>
<feature type="region of interest" description="Disordered" evidence="14">
    <location>
        <begin position="1"/>
        <end position="32"/>
    </location>
</feature>
<keyword evidence="10 15" id="KW-0472">Membrane</keyword>
<dbReference type="PROSITE" id="PS00211">
    <property type="entry name" value="ABC_TRANSPORTER_1"/>
    <property type="match status" value="1"/>
</dbReference>
<dbReference type="InterPro" id="IPR017871">
    <property type="entry name" value="ABC_transporter-like_CS"/>
</dbReference>
<evidence type="ECO:0000256" key="11">
    <source>
        <dbReference type="ARBA" id="ARBA00055355"/>
    </source>
</evidence>
<dbReference type="InterPro" id="IPR011527">
    <property type="entry name" value="ABC1_TM_dom"/>
</dbReference>
<comment type="subcellular location">
    <subcellularLocation>
        <location evidence="1">Cell membrane</location>
        <topology evidence="1">Multi-pass membrane protein</topology>
    </subcellularLocation>
</comment>
<keyword evidence="6" id="KW-0354">Hemolysis</keyword>
<dbReference type="CDD" id="cd18587">
    <property type="entry name" value="ABC_6TM_LapB_like"/>
    <property type="match status" value="1"/>
</dbReference>
<dbReference type="Pfam" id="PF00005">
    <property type="entry name" value="ABC_tran"/>
    <property type="match status" value="1"/>
</dbReference>
<dbReference type="Gene3D" id="3.90.70.10">
    <property type="entry name" value="Cysteine proteinases"/>
    <property type="match status" value="1"/>
</dbReference>
<evidence type="ECO:0000259" key="16">
    <source>
        <dbReference type="PROSITE" id="PS50893"/>
    </source>
</evidence>
<keyword evidence="20" id="KW-1185">Reference proteome</keyword>
<feature type="transmembrane region" description="Helical" evidence="15">
    <location>
        <begin position="180"/>
        <end position="202"/>
    </location>
</feature>
<dbReference type="Proteomes" id="UP000011021">
    <property type="component" value="Unassembled WGS sequence"/>
</dbReference>
<dbReference type="InterPro" id="IPR005074">
    <property type="entry name" value="Peptidase_C39"/>
</dbReference>
<feature type="compositionally biased region" description="Polar residues" evidence="14">
    <location>
        <begin position="20"/>
        <end position="29"/>
    </location>
</feature>
<dbReference type="InterPro" id="IPR039421">
    <property type="entry name" value="Type_1_exporter"/>
</dbReference>
<dbReference type="AlphaFoldDB" id="E7RXM6"/>
<dbReference type="GO" id="GO:0034040">
    <property type="term" value="F:ATPase-coupled lipid transmembrane transporter activity"/>
    <property type="evidence" value="ECO:0007669"/>
    <property type="project" value="TreeGrafter"/>
</dbReference>
<dbReference type="NCBIfam" id="TIGR03375">
    <property type="entry name" value="type_I_sec_LssB"/>
    <property type="match status" value="1"/>
</dbReference>
<protein>
    <recommendedName>
        <fullName evidence="13">Cyclolysin secretion/processing ATP-binding protein CyaB</fullName>
    </recommendedName>
</protein>
<evidence type="ECO:0000256" key="8">
    <source>
        <dbReference type="ARBA" id="ARBA00022840"/>
    </source>
</evidence>
<dbReference type="STRING" id="887898.HMPREF0551_1447"/>
<evidence type="ECO:0000256" key="3">
    <source>
        <dbReference type="ARBA" id="ARBA00022475"/>
    </source>
</evidence>
<dbReference type="GO" id="GO:0008233">
    <property type="term" value="F:peptidase activity"/>
    <property type="evidence" value="ECO:0007669"/>
    <property type="project" value="InterPro"/>
</dbReference>
<evidence type="ECO:0000313" key="19">
    <source>
        <dbReference type="EMBL" id="EFV94700.1"/>
    </source>
</evidence>
<dbReference type="PANTHER" id="PTHR24221">
    <property type="entry name" value="ATP-BINDING CASSETTE SUB-FAMILY B"/>
    <property type="match status" value="1"/>
</dbReference>
<dbReference type="SMART" id="SM00382">
    <property type="entry name" value="AAA"/>
    <property type="match status" value="1"/>
</dbReference>
<dbReference type="InterPro" id="IPR003439">
    <property type="entry name" value="ABC_transporter-like_ATP-bd"/>
</dbReference>
<dbReference type="GO" id="GO:0031640">
    <property type="term" value="P:killing of cells of another organism"/>
    <property type="evidence" value="ECO:0007669"/>
    <property type="project" value="UniProtKB-KW"/>
</dbReference>
<organism evidence="19 20">
    <name type="scientific">Lautropia mirabilis ATCC 51599</name>
    <dbReference type="NCBI Taxonomy" id="887898"/>
    <lineage>
        <taxon>Bacteria</taxon>
        <taxon>Pseudomonadati</taxon>
        <taxon>Pseudomonadota</taxon>
        <taxon>Betaproteobacteria</taxon>
        <taxon>Burkholderiales</taxon>
        <taxon>Burkholderiaceae</taxon>
        <taxon>Lautropia</taxon>
    </lineage>
</organism>
<feature type="domain" description="ABC transmembrane type-1" evidence="17">
    <location>
        <begin position="184"/>
        <end position="462"/>
    </location>
</feature>
<evidence type="ECO:0000256" key="15">
    <source>
        <dbReference type="SAM" id="Phobius"/>
    </source>
</evidence>
<dbReference type="InterPro" id="IPR017750">
    <property type="entry name" value="ATPase_T1SS"/>
</dbReference>
<evidence type="ECO:0000259" key="17">
    <source>
        <dbReference type="PROSITE" id="PS50929"/>
    </source>
</evidence>
<dbReference type="eggNOG" id="COG2274">
    <property type="taxonomic scope" value="Bacteria"/>
</dbReference>
<evidence type="ECO:0000256" key="5">
    <source>
        <dbReference type="ARBA" id="ARBA00022692"/>
    </source>
</evidence>
<dbReference type="PROSITE" id="PS50990">
    <property type="entry name" value="PEPTIDASE_C39"/>
    <property type="match status" value="1"/>
</dbReference>
<comment type="function">
    <text evidence="11">Involved in the export of calmodulin-sensitive adenylate cyclase-hemolysin (cyclolysin).</text>
</comment>
<evidence type="ECO:0000256" key="2">
    <source>
        <dbReference type="ARBA" id="ARBA00022448"/>
    </source>
</evidence>
<feature type="domain" description="Peptidase C39" evidence="18">
    <location>
        <begin position="28"/>
        <end position="148"/>
    </location>
</feature>
<evidence type="ECO:0000256" key="13">
    <source>
        <dbReference type="ARBA" id="ARBA00072252"/>
    </source>
</evidence>
<dbReference type="InterPro" id="IPR003593">
    <property type="entry name" value="AAA+_ATPase"/>
</dbReference>
<feature type="transmembrane region" description="Helical" evidence="15">
    <location>
        <begin position="319"/>
        <end position="341"/>
    </location>
</feature>
<dbReference type="InterPro" id="IPR027417">
    <property type="entry name" value="P-loop_NTPase"/>
</dbReference>
<keyword evidence="2" id="KW-0813">Transport</keyword>
<keyword evidence="9 15" id="KW-1133">Transmembrane helix</keyword>
<dbReference type="Pfam" id="PF00664">
    <property type="entry name" value="ABC_membrane"/>
    <property type="match status" value="1"/>
</dbReference>
<comment type="similarity">
    <text evidence="12">Belongs to the ABC transporter superfamily. Cyclolysin exporter (TC 3.A.1.109.2) family.</text>
</comment>